<feature type="domain" description="AB hydrolase-1" evidence="2">
    <location>
        <begin position="15"/>
        <end position="250"/>
    </location>
</feature>
<dbReference type="PRINTS" id="PR00412">
    <property type="entry name" value="EPOXHYDRLASE"/>
</dbReference>
<sequence length="269" mass="29806">MSLHRTELGTTGSRVVFCHGLFGQGKNWTQAAKALSSEHRVLLLDMPNHGRSAWTERFDYVEMADLVAAELGQWSAREPVALVGHSMGGKVAMCMALRHPELVERLVVVDVAPVAYPSGREFVGYIETMRALDLSALERRDQADEALREPVPNPVVRSFLLQNLRRTDGPDGAGWRWQVNLDLLGASMDGLTGWPADELGEASYDGPVLWIGGADSDYIDDAHAPEMDRRFPRNRRVLIKGAGHWVHSEQPAIFLEVLRRFLPAEASGS</sequence>
<accession>A0ABS1LCZ4</accession>
<dbReference type="Proteomes" id="UP000636918">
    <property type="component" value="Unassembled WGS sequence"/>
</dbReference>
<dbReference type="RefSeq" id="WP_201939868.1">
    <property type="nucleotide sequence ID" value="NZ_JAERSG010000006.1"/>
</dbReference>
<dbReference type="Pfam" id="PF00561">
    <property type="entry name" value="Abhydrolase_1"/>
    <property type="match status" value="1"/>
</dbReference>
<evidence type="ECO:0000313" key="4">
    <source>
        <dbReference type="Proteomes" id="UP000636918"/>
    </source>
</evidence>
<keyword evidence="1 3" id="KW-0378">Hydrolase</keyword>
<evidence type="ECO:0000259" key="2">
    <source>
        <dbReference type="Pfam" id="PF00561"/>
    </source>
</evidence>
<dbReference type="GO" id="GO:0016787">
    <property type="term" value="F:hydrolase activity"/>
    <property type="evidence" value="ECO:0007669"/>
    <property type="project" value="UniProtKB-KW"/>
</dbReference>
<protein>
    <submittedName>
        <fullName evidence="3">Alpha/beta fold hydrolase</fullName>
    </submittedName>
</protein>
<dbReference type="PANTHER" id="PTHR46118">
    <property type="entry name" value="PROTEIN ABHD11"/>
    <property type="match status" value="1"/>
</dbReference>
<evidence type="ECO:0000313" key="3">
    <source>
        <dbReference type="EMBL" id="MBL0749559.1"/>
    </source>
</evidence>
<dbReference type="Gene3D" id="3.40.50.1820">
    <property type="entry name" value="alpha/beta hydrolase"/>
    <property type="match status" value="1"/>
</dbReference>
<dbReference type="SUPFAM" id="SSF53474">
    <property type="entry name" value="alpha/beta-Hydrolases"/>
    <property type="match status" value="1"/>
</dbReference>
<keyword evidence="4" id="KW-1185">Reference proteome</keyword>
<dbReference type="InterPro" id="IPR000073">
    <property type="entry name" value="AB_hydrolase_1"/>
</dbReference>
<dbReference type="EMBL" id="JAERSG010000006">
    <property type="protein sequence ID" value="MBL0749559.1"/>
    <property type="molecule type" value="Genomic_DNA"/>
</dbReference>
<reference evidence="3 4" key="1">
    <citation type="submission" date="2021-01" db="EMBL/GenBank/DDBJ databases">
        <title>Genome seq and assembly of Nocardiodes sp. G10.</title>
        <authorList>
            <person name="Chhetri G."/>
        </authorList>
    </citation>
    <scope>NUCLEOTIDE SEQUENCE [LARGE SCALE GENOMIC DNA]</scope>
    <source>
        <strain evidence="3 4">G10</strain>
    </source>
</reference>
<comment type="caution">
    <text evidence="3">The sequence shown here is derived from an EMBL/GenBank/DDBJ whole genome shotgun (WGS) entry which is preliminary data.</text>
</comment>
<name>A0ABS1LCZ4_9ACTN</name>
<dbReference type="PRINTS" id="PR00111">
    <property type="entry name" value="ABHYDROLASE"/>
</dbReference>
<dbReference type="InterPro" id="IPR000639">
    <property type="entry name" value="Epox_hydrolase-like"/>
</dbReference>
<proteinExistence type="predicted"/>
<dbReference type="InterPro" id="IPR029058">
    <property type="entry name" value="AB_hydrolase_fold"/>
</dbReference>
<evidence type="ECO:0000256" key="1">
    <source>
        <dbReference type="ARBA" id="ARBA00022801"/>
    </source>
</evidence>
<dbReference type="PANTHER" id="PTHR46118:SF4">
    <property type="entry name" value="PROTEIN ABHD11"/>
    <property type="match status" value="1"/>
</dbReference>
<organism evidence="3 4">
    <name type="scientific">Nocardioides baculatus</name>
    <dbReference type="NCBI Taxonomy" id="2801337"/>
    <lineage>
        <taxon>Bacteria</taxon>
        <taxon>Bacillati</taxon>
        <taxon>Actinomycetota</taxon>
        <taxon>Actinomycetes</taxon>
        <taxon>Propionibacteriales</taxon>
        <taxon>Nocardioidaceae</taxon>
        <taxon>Nocardioides</taxon>
    </lineage>
</organism>
<gene>
    <name evidence="3" type="ORF">JI751_18210</name>
</gene>